<reference evidence="2" key="1">
    <citation type="journal article" date="2019" name="Int. J. Syst. Evol. Microbiol.">
        <title>The Global Catalogue of Microorganisms (GCM) 10K type strain sequencing project: providing services to taxonomists for standard genome sequencing and annotation.</title>
        <authorList>
            <consortium name="The Broad Institute Genomics Platform"/>
            <consortium name="The Broad Institute Genome Sequencing Center for Infectious Disease"/>
            <person name="Wu L."/>
            <person name="Ma J."/>
        </authorList>
    </citation>
    <scope>NUCLEOTIDE SEQUENCE [LARGE SCALE GENOMIC DNA]</scope>
    <source>
        <strain evidence="2">JCM 4602</strain>
    </source>
</reference>
<sequence>MRGAVSAGHGAFVEETVRAGGPVYVSAWLRAAIGRGSAHARAGSFQGLRTAQARVSLRGARLSGGPQKARIRHIQRAPGGLIASVARVRLLVVVMGPSKTDVRSP</sequence>
<dbReference type="EMBL" id="BMUW01000011">
    <property type="protein sequence ID" value="GGZ69986.1"/>
    <property type="molecule type" value="Genomic_DNA"/>
</dbReference>
<gene>
    <name evidence="1" type="ORF">GCM10010328_51440</name>
</gene>
<dbReference type="Proteomes" id="UP000624183">
    <property type="component" value="Unassembled WGS sequence"/>
</dbReference>
<proteinExistence type="predicted"/>
<comment type="caution">
    <text evidence="1">The sequence shown here is derived from an EMBL/GenBank/DDBJ whole genome shotgun (WGS) entry which is preliminary data.</text>
</comment>
<name>A0ABQ3C6E7_9ACTN</name>
<organism evidence="1 2">
    <name type="scientific">Streptomyces rubiginosohelvolus</name>
    <dbReference type="NCBI Taxonomy" id="67362"/>
    <lineage>
        <taxon>Bacteria</taxon>
        <taxon>Bacillati</taxon>
        <taxon>Actinomycetota</taxon>
        <taxon>Actinomycetes</taxon>
        <taxon>Kitasatosporales</taxon>
        <taxon>Streptomycetaceae</taxon>
        <taxon>Streptomyces</taxon>
    </lineage>
</organism>
<protein>
    <submittedName>
        <fullName evidence="1">Uncharacterized protein</fullName>
    </submittedName>
</protein>
<keyword evidence="2" id="KW-1185">Reference proteome</keyword>
<evidence type="ECO:0000313" key="2">
    <source>
        <dbReference type="Proteomes" id="UP000624183"/>
    </source>
</evidence>
<evidence type="ECO:0000313" key="1">
    <source>
        <dbReference type="EMBL" id="GGZ69986.1"/>
    </source>
</evidence>
<accession>A0ABQ3C6E7</accession>